<dbReference type="InterPro" id="IPR011650">
    <property type="entry name" value="Peptidase_M20_dimer"/>
</dbReference>
<dbReference type="NCBIfam" id="NF006053">
    <property type="entry name" value="PRK08201.1"/>
    <property type="match status" value="1"/>
</dbReference>
<dbReference type="NCBIfam" id="NF006579">
    <property type="entry name" value="PRK09104.1"/>
    <property type="match status" value="1"/>
</dbReference>
<keyword evidence="1" id="KW-0645">Protease</keyword>
<dbReference type="Gene3D" id="3.40.630.10">
    <property type="entry name" value="Zn peptidases"/>
    <property type="match status" value="1"/>
</dbReference>
<keyword evidence="6" id="KW-1185">Reference proteome</keyword>
<evidence type="ECO:0000256" key="3">
    <source>
        <dbReference type="ARBA" id="ARBA00022801"/>
    </source>
</evidence>
<dbReference type="AlphaFoldDB" id="A0A5M6D494"/>
<reference evidence="5 6" key="1">
    <citation type="submission" date="2019-08" db="EMBL/GenBank/DDBJ databases">
        <authorList>
            <person name="Dhanesh K."/>
            <person name="Kumar G."/>
            <person name="Sasikala C."/>
            <person name="Venkata Ramana C."/>
        </authorList>
    </citation>
    <scope>NUCLEOTIDE SEQUENCE [LARGE SCALE GENOMIC DNA]</scope>
    <source>
        <strain evidence="5 6">JC645</strain>
    </source>
</reference>
<keyword evidence="2" id="KW-0479">Metal-binding</keyword>
<keyword evidence="3" id="KW-0378">Hydrolase</keyword>
<dbReference type="Pfam" id="PF01546">
    <property type="entry name" value="Peptidase_M20"/>
    <property type="match status" value="1"/>
</dbReference>
<gene>
    <name evidence="5" type="ORF">FYK55_14835</name>
</gene>
<dbReference type="InterPro" id="IPR051458">
    <property type="entry name" value="Cyt/Met_Dipeptidase"/>
</dbReference>
<dbReference type="GO" id="GO:0008233">
    <property type="term" value="F:peptidase activity"/>
    <property type="evidence" value="ECO:0007669"/>
    <property type="project" value="UniProtKB-KW"/>
</dbReference>
<evidence type="ECO:0000313" key="6">
    <source>
        <dbReference type="Proteomes" id="UP000324479"/>
    </source>
</evidence>
<dbReference type="Gene3D" id="3.30.70.360">
    <property type="match status" value="1"/>
</dbReference>
<feature type="domain" description="Peptidase M20 dimerisation" evidence="4">
    <location>
        <begin position="189"/>
        <end position="347"/>
    </location>
</feature>
<accession>A0A5M6D494</accession>
<dbReference type="Proteomes" id="UP000324479">
    <property type="component" value="Unassembled WGS sequence"/>
</dbReference>
<sequence length="453" mass="49643">MLTDLHAERPQHLEDLMQWLRIPSVSSDSRRKDDVQQACQWIATKLGSAGLKVDVMPTEGHPLVIAETPPVDGGPVVLVYGHYDVQPAEPLDHWISGPFDPTVRDGDLFARGATDDKGQVLTHVQSVCQWMSAGNPLPLQIKFLIEGEEEVGSANLERLLPELSDRLACDCVVISDSSQYGDGQPAITYGLRGIATYELTVSGPSQDLHSGSFGGAVMNPAIALCHLLSSMVDSDGVIQLPGFYDDVEDLPEDQRDQWRQLPQSDEAFAKSVGVEQLFGETGYTTDERRWARPTFDINGLTSGHQGEGVKTIIPALASAKFSFRLVPHQDPERLTNQLREHLAAHVPVGVAWDLKVDHGAPGMLARIDTPFARAAEAAIEQAFGTRPVFIREGGSIPIVTRFQEVLGCDCLLLGWGLSDDNAHSPNEKFRVQDYYRGIEASARLWNEIANPPE</sequence>
<name>A0A5M6D494_9BACT</name>
<dbReference type="Pfam" id="PF07687">
    <property type="entry name" value="M20_dimer"/>
    <property type="match status" value="1"/>
</dbReference>
<organism evidence="5 6">
    <name type="scientific">Roseiconus nitratireducens</name>
    <dbReference type="NCBI Taxonomy" id="2605748"/>
    <lineage>
        <taxon>Bacteria</taxon>
        <taxon>Pseudomonadati</taxon>
        <taxon>Planctomycetota</taxon>
        <taxon>Planctomycetia</taxon>
        <taxon>Pirellulales</taxon>
        <taxon>Pirellulaceae</taxon>
        <taxon>Roseiconus</taxon>
    </lineage>
</organism>
<proteinExistence type="predicted"/>
<dbReference type="PANTHER" id="PTHR43270:SF12">
    <property type="entry name" value="SUCCINYL-DIAMINOPIMELATE DESUCCINYLASE"/>
    <property type="match status" value="1"/>
</dbReference>
<dbReference type="SUPFAM" id="SSF53187">
    <property type="entry name" value="Zn-dependent exopeptidases"/>
    <property type="match status" value="1"/>
</dbReference>
<dbReference type="EMBL" id="VWOX01000008">
    <property type="protein sequence ID" value="KAA5542301.1"/>
    <property type="molecule type" value="Genomic_DNA"/>
</dbReference>
<evidence type="ECO:0000256" key="2">
    <source>
        <dbReference type="ARBA" id="ARBA00022723"/>
    </source>
</evidence>
<protein>
    <submittedName>
        <fullName evidence="5">Dipeptidase</fullName>
    </submittedName>
</protein>
<dbReference type="GO" id="GO:0006508">
    <property type="term" value="P:proteolysis"/>
    <property type="evidence" value="ECO:0007669"/>
    <property type="project" value="UniProtKB-KW"/>
</dbReference>
<comment type="caution">
    <text evidence="5">The sequence shown here is derived from an EMBL/GenBank/DDBJ whole genome shotgun (WGS) entry which is preliminary data.</text>
</comment>
<dbReference type="NCBIfam" id="NF005914">
    <property type="entry name" value="PRK07907.1"/>
    <property type="match status" value="1"/>
</dbReference>
<dbReference type="InterPro" id="IPR002933">
    <property type="entry name" value="Peptidase_M20"/>
</dbReference>
<dbReference type="PANTHER" id="PTHR43270">
    <property type="entry name" value="BETA-ALA-HIS DIPEPTIDASE"/>
    <property type="match status" value="1"/>
</dbReference>
<evidence type="ECO:0000313" key="5">
    <source>
        <dbReference type="EMBL" id="KAA5542301.1"/>
    </source>
</evidence>
<dbReference type="GO" id="GO:0046872">
    <property type="term" value="F:metal ion binding"/>
    <property type="evidence" value="ECO:0007669"/>
    <property type="project" value="UniProtKB-KW"/>
</dbReference>
<evidence type="ECO:0000256" key="1">
    <source>
        <dbReference type="ARBA" id="ARBA00022670"/>
    </source>
</evidence>
<evidence type="ECO:0000259" key="4">
    <source>
        <dbReference type="Pfam" id="PF07687"/>
    </source>
</evidence>